<keyword evidence="2" id="KW-1185">Reference proteome</keyword>
<protein>
    <submittedName>
        <fullName evidence="1">Uncharacterized protein</fullName>
    </submittedName>
</protein>
<organism evidence="2">
    <name type="scientific">Selaginella moellendorffii</name>
    <name type="common">Spikemoss</name>
    <dbReference type="NCBI Taxonomy" id="88036"/>
    <lineage>
        <taxon>Eukaryota</taxon>
        <taxon>Viridiplantae</taxon>
        <taxon>Streptophyta</taxon>
        <taxon>Embryophyta</taxon>
        <taxon>Tracheophyta</taxon>
        <taxon>Lycopodiopsida</taxon>
        <taxon>Selaginellales</taxon>
        <taxon>Selaginellaceae</taxon>
        <taxon>Selaginella</taxon>
    </lineage>
</organism>
<dbReference type="Gramene" id="EFJ06707">
    <property type="protein sequence ID" value="EFJ06707"/>
    <property type="gene ID" value="SELMODRAFT_430452"/>
</dbReference>
<accession>D8T9G7</accession>
<dbReference type="Proteomes" id="UP000001514">
    <property type="component" value="Unassembled WGS sequence"/>
</dbReference>
<evidence type="ECO:0000313" key="2">
    <source>
        <dbReference type="Proteomes" id="UP000001514"/>
    </source>
</evidence>
<dbReference type="HOGENOM" id="CLU_2042103_0_0_1"/>
<dbReference type="InParanoid" id="D8T9G7"/>
<dbReference type="KEGG" id="smo:SELMODRAFT_430452"/>
<sequence length="121" mass="14292">MATWNFPAPIHKTVLSRVTQDRKDSMVNVPRSLGRALNGDLATYRRINETHRKVNYRTSNTANERRKPEETQLFYKRLIPWQVRRTSTNEKDGIQQERALKQYLLEDVLKDIARVFLYVGC</sequence>
<proteinExistence type="predicted"/>
<dbReference type="AlphaFoldDB" id="D8T9G7"/>
<gene>
    <name evidence="1" type="ORF">SELMODRAFT_430452</name>
</gene>
<evidence type="ECO:0000313" key="1">
    <source>
        <dbReference type="EMBL" id="EFJ06707.1"/>
    </source>
</evidence>
<dbReference type="EMBL" id="GL377695">
    <property type="protein sequence ID" value="EFJ06707.1"/>
    <property type="molecule type" value="Genomic_DNA"/>
</dbReference>
<reference evidence="1 2" key="1">
    <citation type="journal article" date="2011" name="Science">
        <title>The Selaginella genome identifies genetic changes associated with the evolution of vascular plants.</title>
        <authorList>
            <person name="Banks J.A."/>
            <person name="Nishiyama T."/>
            <person name="Hasebe M."/>
            <person name="Bowman J.L."/>
            <person name="Gribskov M."/>
            <person name="dePamphilis C."/>
            <person name="Albert V.A."/>
            <person name="Aono N."/>
            <person name="Aoyama T."/>
            <person name="Ambrose B.A."/>
            <person name="Ashton N.W."/>
            <person name="Axtell M.J."/>
            <person name="Barker E."/>
            <person name="Barker M.S."/>
            <person name="Bennetzen J.L."/>
            <person name="Bonawitz N.D."/>
            <person name="Chapple C."/>
            <person name="Cheng C."/>
            <person name="Correa L.G."/>
            <person name="Dacre M."/>
            <person name="DeBarry J."/>
            <person name="Dreyer I."/>
            <person name="Elias M."/>
            <person name="Engstrom E.M."/>
            <person name="Estelle M."/>
            <person name="Feng L."/>
            <person name="Finet C."/>
            <person name="Floyd S.K."/>
            <person name="Frommer W.B."/>
            <person name="Fujita T."/>
            <person name="Gramzow L."/>
            <person name="Gutensohn M."/>
            <person name="Harholt J."/>
            <person name="Hattori M."/>
            <person name="Heyl A."/>
            <person name="Hirai T."/>
            <person name="Hiwatashi Y."/>
            <person name="Ishikawa M."/>
            <person name="Iwata M."/>
            <person name="Karol K.G."/>
            <person name="Koehler B."/>
            <person name="Kolukisaoglu U."/>
            <person name="Kubo M."/>
            <person name="Kurata T."/>
            <person name="Lalonde S."/>
            <person name="Li K."/>
            <person name="Li Y."/>
            <person name="Litt A."/>
            <person name="Lyons E."/>
            <person name="Manning G."/>
            <person name="Maruyama T."/>
            <person name="Michael T.P."/>
            <person name="Mikami K."/>
            <person name="Miyazaki S."/>
            <person name="Morinaga S."/>
            <person name="Murata T."/>
            <person name="Mueller-Roeber B."/>
            <person name="Nelson D.R."/>
            <person name="Obara M."/>
            <person name="Oguri Y."/>
            <person name="Olmstead R.G."/>
            <person name="Onodera N."/>
            <person name="Petersen B.L."/>
            <person name="Pils B."/>
            <person name="Prigge M."/>
            <person name="Rensing S.A."/>
            <person name="Riano-Pachon D.M."/>
            <person name="Roberts A.W."/>
            <person name="Sato Y."/>
            <person name="Scheller H.V."/>
            <person name="Schulz B."/>
            <person name="Schulz C."/>
            <person name="Shakirov E.V."/>
            <person name="Shibagaki N."/>
            <person name="Shinohara N."/>
            <person name="Shippen D.E."/>
            <person name="Soerensen I."/>
            <person name="Sotooka R."/>
            <person name="Sugimoto N."/>
            <person name="Sugita M."/>
            <person name="Sumikawa N."/>
            <person name="Tanurdzic M."/>
            <person name="Theissen G."/>
            <person name="Ulvskov P."/>
            <person name="Wakazuki S."/>
            <person name="Weng J.K."/>
            <person name="Willats W.W."/>
            <person name="Wipf D."/>
            <person name="Wolf P.G."/>
            <person name="Yang L."/>
            <person name="Zimmer A.D."/>
            <person name="Zhu Q."/>
            <person name="Mitros T."/>
            <person name="Hellsten U."/>
            <person name="Loque D."/>
            <person name="Otillar R."/>
            <person name="Salamov A."/>
            <person name="Schmutz J."/>
            <person name="Shapiro H."/>
            <person name="Lindquist E."/>
            <person name="Lucas S."/>
            <person name="Rokhsar D."/>
            <person name="Grigoriev I.V."/>
        </authorList>
    </citation>
    <scope>NUCLEOTIDE SEQUENCE [LARGE SCALE GENOMIC DNA]</scope>
</reference>
<name>D8T9G7_SELML</name>